<dbReference type="AlphaFoldDB" id="X1SBF0"/>
<feature type="non-terminal residue" evidence="1">
    <location>
        <position position="30"/>
    </location>
</feature>
<dbReference type="EMBL" id="BARW01001888">
    <property type="protein sequence ID" value="GAI65079.1"/>
    <property type="molecule type" value="Genomic_DNA"/>
</dbReference>
<organism evidence="1">
    <name type="scientific">marine sediment metagenome</name>
    <dbReference type="NCBI Taxonomy" id="412755"/>
    <lineage>
        <taxon>unclassified sequences</taxon>
        <taxon>metagenomes</taxon>
        <taxon>ecological metagenomes</taxon>
    </lineage>
</organism>
<name>X1SBF0_9ZZZZ</name>
<comment type="caution">
    <text evidence="1">The sequence shown here is derived from an EMBL/GenBank/DDBJ whole genome shotgun (WGS) entry which is preliminary data.</text>
</comment>
<reference evidence="1" key="1">
    <citation type="journal article" date="2014" name="Front. Microbiol.">
        <title>High frequency of phylogenetically diverse reductive dehalogenase-homologous genes in deep subseafloor sedimentary metagenomes.</title>
        <authorList>
            <person name="Kawai M."/>
            <person name="Futagami T."/>
            <person name="Toyoda A."/>
            <person name="Takaki Y."/>
            <person name="Nishi S."/>
            <person name="Hori S."/>
            <person name="Arai W."/>
            <person name="Tsubouchi T."/>
            <person name="Morono Y."/>
            <person name="Uchiyama I."/>
            <person name="Ito T."/>
            <person name="Fujiyama A."/>
            <person name="Inagaki F."/>
            <person name="Takami H."/>
        </authorList>
    </citation>
    <scope>NUCLEOTIDE SEQUENCE</scope>
    <source>
        <strain evidence="1">Expedition CK06-06</strain>
    </source>
</reference>
<sequence>MTDMVGFRYETATLYVTAALKDDTEGIKPA</sequence>
<evidence type="ECO:0000313" key="1">
    <source>
        <dbReference type="EMBL" id="GAI65079.1"/>
    </source>
</evidence>
<protein>
    <submittedName>
        <fullName evidence="1">Uncharacterized protein</fullName>
    </submittedName>
</protein>
<accession>X1SBF0</accession>
<gene>
    <name evidence="1" type="ORF">S12H4_05641</name>
</gene>
<proteinExistence type="predicted"/>